<gene>
    <name evidence="3" type="ordered locus">Plabr_1323</name>
</gene>
<evidence type="ECO:0000313" key="3">
    <source>
        <dbReference type="EMBL" id="ADY58935.1"/>
    </source>
</evidence>
<evidence type="ECO:0000256" key="1">
    <source>
        <dbReference type="SAM" id="MobiDB-lite"/>
    </source>
</evidence>
<reference evidence="4" key="1">
    <citation type="submission" date="2011-02" db="EMBL/GenBank/DDBJ databases">
        <title>The complete genome of Planctomyces brasiliensis DSM 5305.</title>
        <authorList>
            <person name="Lucas S."/>
            <person name="Copeland A."/>
            <person name="Lapidus A."/>
            <person name="Bruce D."/>
            <person name="Goodwin L."/>
            <person name="Pitluck S."/>
            <person name="Kyrpides N."/>
            <person name="Mavromatis K."/>
            <person name="Pagani I."/>
            <person name="Ivanova N."/>
            <person name="Ovchinnikova G."/>
            <person name="Lu M."/>
            <person name="Detter J.C."/>
            <person name="Han C."/>
            <person name="Land M."/>
            <person name="Hauser L."/>
            <person name="Markowitz V."/>
            <person name="Cheng J.-F."/>
            <person name="Hugenholtz P."/>
            <person name="Woyke T."/>
            <person name="Wu D."/>
            <person name="Tindall B."/>
            <person name="Pomrenke H.G."/>
            <person name="Brambilla E."/>
            <person name="Klenk H.-P."/>
            <person name="Eisen J.A."/>
        </authorList>
    </citation>
    <scope>NUCLEOTIDE SEQUENCE [LARGE SCALE GENOMIC DNA]</scope>
    <source>
        <strain evidence="4">ATCC 49424 / DSM 5305 / JCM 21570 / NBRC 103401 / IFAM 1448</strain>
    </source>
</reference>
<accession>F0SNP9</accession>
<dbReference type="RefSeq" id="WP_013627667.1">
    <property type="nucleotide sequence ID" value="NC_015174.1"/>
</dbReference>
<dbReference type="Pfam" id="PF07608">
    <property type="entry name" value="DUF1571"/>
    <property type="match status" value="1"/>
</dbReference>
<name>F0SNP9_RUBBR</name>
<keyword evidence="4" id="KW-1185">Reference proteome</keyword>
<dbReference type="Proteomes" id="UP000006860">
    <property type="component" value="Chromosome"/>
</dbReference>
<keyword evidence="2" id="KW-0732">Signal</keyword>
<dbReference type="OrthoDB" id="5456309at2"/>
<dbReference type="AlphaFoldDB" id="F0SNP9"/>
<feature type="region of interest" description="Disordered" evidence="1">
    <location>
        <begin position="54"/>
        <end position="73"/>
    </location>
</feature>
<feature type="signal peptide" evidence="2">
    <location>
        <begin position="1"/>
        <end position="35"/>
    </location>
</feature>
<proteinExistence type="predicted"/>
<evidence type="ECO:0008006" key="5">
    <source>
        <dbReference type="Google" id="ProtNLM"/>
    </source>
</evidence>
<sequence length="300" mass="33668">MHSSRKCFGVLPLSLSLALCSAISGSFGDVSSAQAQPAPSRTSDAPLQLAANRVDGASPGQNSAEDEDANQQQPAGLEQFHKLLQDARTATSQVDRYKATLEKQVRLNGELCDPETIDIKVRHRPFAVYMKWQSDGKEALYAEGENNGKLVARPTRGLAALKGVWELQPDAPKAMVGCRYPVTEIGLEKMIERVCAYYFEEYQNEIASCDVHQEERDGRQVHIVELTFPSKDESQYSICKYYFDAESKLLYGLELCEWNYEGEPAGIAEKFVYRDIDAEQIPDDNEFRVDHPKYSLVSKR</sequence>
<dbReference type="InterPro" id="IPR011465">
    <property type="entry name" value="DUF1571"/>
</dbReference>
<feature type="chain" id="PRO_5003260667" description="DUF1571 domain-containing protein" evidence="2">
    <location>
        <begin position="36"/>
        <end position="300"/>
    </location>
</feature>
<evidence type="ECO:0000256" key="2">
    <source>
        <dbReference type="SAM" id="SignalP"/>
    </source>
</evidence>
<evidence type="ECO:0000313" key="4">
    <source>
        <dbReference type="Proteomes" id="UP000006860"/>
    </source>
</evidence>
<dbReference type="KEGG" id="pbs:Plabr_1323"/>
<dbReference type="EMBL" id="CP002546">
    <property type="protein sequence ID" value="ADY58935.1"/>
    <property type="molecule type" value="Genomic_DNA"/>
</dbReference>
<organism evidence="3 4">
    <name type="scientific">Rubinisphaera brasiliensis (strain ATCC 49424 / DSM 5305 / JCM 21570 / IAM 15109 / NBRC 103401 / IFAM 1448)</name>
    <name type="common">Planctomyces brasiliensis</name>
    <dbReference type="NCBI Taxonomy" id="756272"/>
    <lineage>
        <taxon>Bacteria</taxon>
        <taxon>Pseudomonadati</taxon>
        <taxon>Planctomycetota</taxon>
        <taxon>Planctomycetia</taxon>
        <taxon>Planctomycetales</taxon>
        <taxon>Planctomycetaceae</taxon>
        <taxon>Rubinisphaera</taxon>
    </lineage>
</organism>
<protein>
    <recommendedName>
        <fullName evidence="5">DUF1571 domain-containing protein</fullName>
    </recommendedName>
</protein>
<dbReference type="HOGENOM" id="CLU_927139_0_0_0"/>